<dbReference type="PANTHER" id="PTHR15907">
    <property type="entry name" value="DUF614 FAMILY PROTEIN-RELATED"/>
    <property type="match status" value="1"/>
</dbReference>
<dbReference type="GeneID" id="100373901"/>
<comment type="similarity">
    <text evidence="1">Belongs to the cornifelin family.</text>
</comment>
<reference evidence="4" key="1">
    <citation type="submission" date="2025-08" db="UniProtKB">
        <authorList>
            <consortium name="RefSeq"/>
        </authorList>
    </citation>
    <scope>IDENTIFICATION</scope>
    <source>
        <tissue evidence="4">Testes</tissue>
    </source>
</reference>
<feature type="compositionally biased region" description="Polar residues" evidence="2">
    <location>
        <begin position="8"/>
        <end position="23"/>
    </location>
</feature>
<proteinExistence type="inferred from homology"/>
<keyword evidence="3" id="KW-1185">Reference proteome</keyword>
<dbReference type="Proteomes" id="UP000694865">
    <property type="component" value="Unplaced"/>
</dbReference>
<evidence type="ECO:0000313" key="3">
    <source>
        <dbReference type="Proteomes" id="UP000694865"/>
    </source>
</evidence>
<dbReference type="RefSeq" id="XP_002730716.2">
    <property type="nucleotide sequence ID" value="XM_002730670.2"/>
</dbReference>
<protein>
    <submittedName>
        <fullName evidence="4">Cornifelin-like</fullName>
    </submittedName>
</protein>
<accession>A0ABM0GIQ1</accession>
<feature type="region of interest" description="Disordered" evidence="2">
    <location>
        <begin position="1"/>
        <end position="32"/>
    </location>
</feature>
<dbReference type="InterPro" id="IPR006461">
    <property type="entry name" value="PLAC_motif_containing"/>
</dbReference>
<organism evidence="3 4">
    <name type="scientific">Saccoglossus kowalevskii</name>
    <name type="common">Acorn worm</name>
    <dbReference type="NCBI Taxonomy" id="10224"/>
    <lineage>
        <taxon>Eukaryota</taxon>
        <taxon>Metazoa</taxon>
        <taxon>Hemichordata</taxon>
        <taxon>Enteropneusta</taxon>
        <taxon>Harrimaniidae</taxon>
        <taxon>Saccoglossus</taxon>
    </lineage>
</organism>
<dbReference type="NCBIfam" id="TIGR01571">
    <property type="entry name" value="A_thal_Cys_rich"/>
    <property type="match status" value="1"/>
</dbReference>
<evidence type="ECO:0000256" key="1">
    <source>
        <dbReference type="ARBA" id="ARBA00009024"/>
    </source>
</evidence>
<sequence length="167" mass="18748">MEKHKENMTPTTEQPRRASQSPIPESPGGSEAELLLKFDGEGTLPRNLTILTKKKNNPTKNGKASCKKHPREWTSDIWHCAGEPRSCMCGSCFFPCFMCELSARLEEPFCAGFWWPCGLTGLRTKMRLQHKIRGDVFNDVLCATCCGPCAACQMARELDYIDVQLTD</sequence>
<dbReference type="Pfam" id="PF04749">
    <property type="entry name" value="PLAC8"/>
    <property type="match status" value="1"/>
</dbReference>
<evidence type="ECO:0000313" key="4">
    <source>
        <dbReference type="RefSeq" id="XP_002730716.2"/>
    </source>
</evidence>
<gene>
    <name evidence="4" type="primary">LOC100373901</name>
</gene>
<evidence type="ECO:0000256" key="2">
    <source>
        <dbReference type="SAM" id="MobiDB-lite"/>
    </source>
</evidence>
<name>A0ABM0GIQ1_SACKO</name>